<dbReference type="EMBL" id="BMGM01000004">
    <property type="protein sequence ID" value="GGE31828.1"/>
    <property type="molecule type" value="Genomic_DNA"/>
</dbReference>
<keyword evidence="1" id="KW-0812">Transmembrane</keyword>
<keyword evidence="1" id="KW-1133">Transmembrane helix</keyword>
<keyword evidence="1" id="KW-0472">Membrane</keyword>
<gene>
    <name evidence="2" type="ORF">GCM10010832_10180</name>
</gene>
<sequence length="371" mass="42772">MRWLPKCKPKRFSFQYRGEVCLNCSHPLDVSDKFCPSCGQRNSTKKINLKDLIEELFSSFISYDSKLWKSLKLLFLKPGALPLAYVNGKRNQFTNPFRFFLSIAIIFFLVISLSINEEDFEGLNFMNKDSYAEEESNFENDNSIVAGFEDAITDETNNSNDKRINKVEINSLIDSLQKRQGNKKSPVLDIDLKDNKTSALEKAFNDNAHLKYEEAVESGILEDRFLDWCLYRFYRGLTKTQQSIASFLNFVLAKTPFFIFFFVPLFSIGNLLLFMGSGKTYVDHMVFNFNLSSFLLIIFALSLLIGLYWESGWISLIFNLGVFYYTYKAIRNFYGNGRIASILKCTFIAVSYPISLFVFLLGLTALSFAFY</sequence>
<feature type="transmembrane region" description="Helical" evidence="1">
    <location>
        <begin position="313"/>
        <end position="330"/>
    </location>
</feature>
<evidence type="ECO:0000256" key="1">
    <source>
        <dbReference type="SAM" id="Phobius"/>
    </source>
</evidence>
<protein>
    <recommendedName>
        <fullName evidence="4">DUF3667 domain-containing protein</fullName>
    </recommendedName>
</protein>
<dbReference type="InterPro" id="IPR022134">
    <property type="entry name" value="DUF3667"/>
</dbReference>
<accession>A0ABQ1SGE1</accession>
<evidence type="ECO:0008006" key="4">
    <source>
        <dbReference type="Google" id="ProtNLM"/>
    </source>
</evidence>
<reference evidence="3" key="1">
    <citation type="journal article" date="2019" name="Int. J. Syst. Evol. Microbiol.">
        <title>The Global Catalogue of Microorganisms (GCM) 10K type strain sequencing project: providing services to taxonomists for standard genome sequencing and annotation.</title>
        <authorList>
            <consortium name="The Broad Institute Genomics Platform"/>
            <consortium name="The Broad Institute Genome Sequencing Center for Infectious Disease"/>
            <person name="Wu L."/>
            <person name="Ma J."/>
        </authorList>
    </citation>
    <scope>NUCLEOTIDE SEQUENCE [LARGE SCALE GENOMIC DNA]</scope>
    <source>
        <strain evidence="3">CGMCC 1.12931</strain>
    </source>
</reference>
<organism evidence="2 3">
    <name type="scientific">Psychroflexus planctonicus</name>
    <dbReference type="NCBI Taxonomy" id="1526575"/>
    <lineage>
        <taxon>Bacteria</taxon>
        <taxon>Pseudomonadati</taxon>
        <taxon>Bacteroidota</taxon>
        <taxon>Flavobacteriia</taxon>
        <taxon>Flavobacteriales</taxon>
        <taxon>Flavobacteriaceae</taxon>
        <taxon>Psychroflexus</taxon>
    </lineage>
</organism>
<feature type="transmembrane region" description="Helical" evidence="1">
    <location>
        <begin position="257"/>
        <end position="275"/>
    </location>
</feature>
<feature type="transmembrane region" description="Helical" evidence="1">
    <location>
        <begin position="287"/>
        <end position="307"/>
    </location>
</feature>
<dbReference type="Pfam" id="PF12412">
    <property type="entry name" value="DUF3667"/>
    <property type="match status" value="1"/>
</dbReference>
<comment type="caution">
    <text evidence="2">The sequence shown here is derived from an EMBL/GenBank/DDBJ whole genome shotgun (WGS) entry which is preliminary data.</text>
</comment>
<name>A0ABQ1SGE1_9FLAO</name>
<evidence type="ECO:0000313" key="2">
    <source>
        <dbReference type="EMBL" id="GGE31828.1"/>
    </source>
</evidence>
<keyword evidence="3" id="KW-1185">Reference proteome</keyword>
<proteinExistence type="predicted"/>
<feature type="transmembrane region" description="Helical" evidence="1">
    <location>
        <begin position="342"/>
        <end position="370"/>
    </location>
</feature>
<evidence type="ECO:0000313" key="3">
    <source>
        <dbReference type="Proteomes" id="UP000599179"/>
    </source>
</evidence>
<dbReference type="RefSeq" id="WP_188458024.1">
    <property type="nucleotide sequence ID" value="NZ_BMGM01000004.1"/>
</dbReference>
<dbReference type="Proteomes" id="UP000599179">
    <property type="component" value="Unassembled WGS sequence"/>
</dbReference>
<feature type="transmembrane region" description="Helical" evidence="1">
    <location>
        <begin position="97"/>
        <end position="115"/>
    </location>
</feature>